<name>A0ABT9F9Z7_9GAMM</name>
<evidence type="ECO:0000313" key="4">
    <source>
        <dbReference type="Proteomes" id="UP001177212"/>
    </source>
</evidence>
<dbReference type="RefSeq" id="WP_276756192.1">
    <property type="nucleotide sequence ID" value="NZ_JAHDFL010000077.1"/>
</dbReference>
<organism evidence="3 4">
    <name type="scientific">Pseudoalteromonas marina</name>
    <dbReference type="NCBI Taxonomy" id="267375"/>
    <lineage>
        <taxon>Bacteria</taxon>
        <taxon>Pseudomonadati</taxon>
        <taxon>Pseudomonadota</taxon>
        <taxon>Gammaproteobacteria</taxon>
        <taxon>Alteromonadales</taxon>
        <taxon>Pseudoalteromonadaceae</taxon>
        <taxon>Pseudoalteromonas</taxon>
    </lineage>
</organism>
<dbReference type="SUPFAM" id="SSF49899">
    <property type="entry name" value="Concanavalin A-like lectins/glucanases"/>
    <property type="match status" value="1"/>
</dbReference>
<comment type="caution">
    <text evidence="3">The sequence shown here is derived from an EMBL/GenBank/DDBJ whole genome shotgun (WGS) entry which is preliminary data.</text>
</comment>
<evidence type="ECO:0000313" key="3">
    <source>
        <dbReference type="EMBL" id="MDP2563331.1"/>
    </source>
</evidence>
<reference evidence="3" key="1">
    <citation type="submission" date="2023-07" db="EMBL/GenBank/DDBJ databases">
        <title>Genome content predicts the carbon catabolic preferences of heterotrophic bacteria.</title>
        <authorList>
            <person name="Gralka M."/>
        </authorList>
    </citation>
    <scope>NUCLEOTIDE SEQUENCE</scope>
    <source>
        <strain evidence="3">4G09</strain>
    </source>
</reference>
<keyword evidence="4" id="KW-1185">Reference proteome</keyword>
<feature type="chain" id="PRO_5046313611" evidence="1">
    <location>
        <begin position="30"/>
        <end position="290"/>
    </location>
</feature>
<evidence type="ECO:0000259" key="2">
    <source>
        <dbReference type="Pfam" id="PF08787"/>
    </source>
</evidence>
<proteinExistence type="predicted"/>
<dbReference type="InterPro" id="IPR014895">
    <property type="entry name" value="Alginate_lyase_2"/>
</dbReference>
<dbReference type="Gene3D" id="2.60.120.200">
    <property type="match status" value="1"/>
</dbReference>
<evidence type="ECO:0000256" key="1">
    <source>
        <dbReference type="SAM" id="SignalP"/>
    </source>
</evidence>
<gene>
    <name evidence="3" type="ORF">Q8W34_01700</name>
</gene>
<sequence length="290" mass="32241">MQQKNTKILSKVSAIALLLAGASSSHVLASCSYSNNAPSGTHAPGYVSGNQRTEVRKAKLQVGPSSTTCYSQSQIKNSNSKNDHFYTTSDGSIIYFYESGESNRSELREEREFKISENTSESRYIRINSKFVSKSSNLGKAIFAQVHVDESGQKGPLAALKWAAAGEQKDAYNNSPEGIYLSLRRTMNCSGTDCFTHIYVGNYDETFKTYRLGLFNGKLRLKVNNSYINLPRKDIYDEDGDGNLSEVKTGSSIDLRNNTDWKDKKLYLKTGVYINTDGNAKVATKNLKFF</sequence>
<dbReference type="EMBL" id="JAUYVT010000001">
    <property type="protein sequence ID" value="MDP2563331.1"/>
    <property type="molecule type" value="Genomic_DNA"/>
</dbReference>
<feature type="domain" description="Alginate lyase 2" evidence="2">
    <location>
        <begin position="59"/>
        <end position="279"/>
    </location>
</feature>
<keyword evidence="1" id="KW-0732">Signal</keyword>
<dbReference type="Pfam" id="PF08787">
    <property type="entry name" value="Alginate_lyase2"/>
    <property type="match status" value="1"/>
</dbReference>
<feature type="signal peptide" evidence="1">
    <location>
        <begin position="1"/>
        <end position="29"/>
    </location>
</feature>
<dbReference type="InterPro" id="IPR013320">
    <property type="entry name" value="ConA-like_dom_sf"/>
</dbReference>
<dbReference type="PROSITE" id="PS51257">
    <property type="entry name" value="PROKAR_LIPOPROTEIN"/>
    <property type="match status" value="1"/>
</dbReference>
<dbReference type="GO" id="GO:0016829">
    <property type="term" value="F:lyase activity"/>
    <property type="evidence" value="ECO:0007669"/>
    <property type="project" value="UniProtKB-KW"/>
</dbReference>
<protein>
    <submittedName>
        <fullName evidence="3">Polysaccharide lyase family 7 protein</fullName>
    </submittedName>
</protein>
<accession>A0ABT9F9Z7</accession>
<keyword evidence="3" id="KW-0456">Lyase</keyword>
<dbReference type="Proteomes" id="UP001177212">
    <property type="component" value="Unassembled WGS sequence"/>
</dbReference>